<evidence type="ECO:0000256" key="4">
    <source>
        <dbReference type="ARBA" id="ARBA00022679"/>
    </source>
</evidence>
<feature type="region of interest" description="Disordered" evidence="9">
    <location>
        <begin position="272"/>
        <end position="292"/>
    </location>
</feature>
<dbReference type="InterPro" id="IPR049552">
    <property type="entry name" value="PKS_DH_N"/>
</dbReference>
<dbReference type="SMART" id="SM00825">
    <property type="entry name" value="PKS_KS"/>
    <property type="match status" value="1"/>
</dbReference>
<dbReference type="Pfam" id="PF21089">
    <property type="entry name" value="PKS_DH_N"/>
    <property type="match status" value="1"/>
</dbReference>
<dbReference type="InterPro" id="IPR014031">
    <property type="entry name" value="Ketoacyl_synth_C"/>
</dbReference>
<dbReference type="Pfam" id="PF08242">
    <property type="entry name" value="Methyltransf_12"/>
    <property type="match status" value="1"/>
</dbReference>
<dbReference type="SUPFAM" id="SSF52151">
    <property type="entry name" value="FabD/lysophospholipase-like"/>
    <property type="match status" value="1"/>
</dbReference>
<dbReference type="Pfam" id="PF23114">
    <property type="entry name" value="NAD-bd_HRPKS_sdrA"/>
    <property type="match status" value="1"/>
</dbReference>
<dbReference type="InterPro" id="IPR029063">
    <property type="entry name" value="SAM-dependent_MTases_sf"/>
</dbReference>
<dbReference type="InterPro" id="IPR049900">
    <property type="entry name" value="PKS_mFAS_DH"/>
</dbReference>
<dbReference type="InterPro" id="IPR016039">
    <property type="entry name" value="Thiolase-like"/>
</dbReference>
<evidence type="ECO:0000256" key="6">
    <source>
        <dbReference type="ARBA" id="ARBA00023268"/>
    </source>
</evidence>
<dbReference type="InterPro" id="IPR016036">
    <property type="entry name" value="Malonyl_transacylase_ACP-bd"/>
</dbReference>
<evidence type="ECO:0000259" key="12">
    <source>
        <dbReference type="PROSITE" id="PS52019"/>
    </source>
</evidence>
<dbReference type="InterPro" id="IPR049551">
    <property type="entry name" value="PKS_DH_C"/>
</dbReference>
<dbReference type="PROSITE" id="PS50097">
    <property type="entry name" value="BTB"/>
    <property type="match status" value="1"/>
</dbReference>
<dbReference type="InterPro" id="IPR014030">
    <property type="entry name" value="Ketoacyl_synth_N"/>
</dbReference>
<accession>A0A0M9ES56</accession>
<evidence type="ECO:0000313" key="13">
    <source>
        <dbReference type="EMBL" id="KPA38552.1"/>
    </source>
</evidence>
<dbReference type="SMART" id="SM00829">
    <property type="entry name" value="PKS_ER"/>
    <property type="match status" value="1"/>
</dbReference>
<dbReference type="SUPFAM" id="SSF50129">
    <property type="entry name" value="GroES-like"/>
    <property type="match status" value="1"/>
</dbReference>
<dbReference type="Pfam" id="PF08659">
    <property type="entry name" value="KR"/>
    <property type="match status" value="1"/>
</dbReference>
<dbReference type="SMART" id="SM00826">
    <property type="entry name" value="PKS_DH"/>
    <property type="match status" value="1"/>
</dbReference>
<dbReference type="SUPFAM" id="SSF54695">
    <property type="entry name" value="POZ domain"/>
    <property type="match status" value="1"/>
</dbReference>
<dbReference type="Pfam" id="PF00698">
    <property type="entry name" value="Acyl_transf_1"/>
    <property type="match status" value="1"/>
</dbReference>
<keyword evidence="6" id="KW-0511">Multifunctional enzyme</keyword>
<dbReference type="InterPro" id="IPR057326">
    <property type="entry name" value="KR_dom"/>
</dbReference>
<dbReference type="Pfam" id="PF02801">
    <property type="entry name" value="Ketoacyl-synt_C"/>
    <property type="match status" value="1"/>
</dbReference>
<dbReference type="GO" id="GO:0006633">
    <property type="term" value="P:fatty acid biosynthetic process"/>
    <property type="evidence" value="ECO:0007669"/>
    <property type="project" value="TreeGrafter"/>
</dbReference>
<dbReference type="GO" id="GO:0016491">
    <property type="term" value="F:oxidoreductase activity"/>
    <property type="evidence" value="ECO:0007669"/>
    <property type="project" value="UniProtKB-KW"/>
</dbReference>
<dbReference type="SUPFAM" id="SSF53901">
    <property type="entry name" value="Thiolase-like"/>
    <property type="match status" value="1"/>
</dbReference>
<dbReference type="InterPro" id="IPR011032">
    <property type="entry name" value="GroES-like_sf"/>
</dbReference>
<dbReference type="InterPro" id="IPR042104">
    <property type="entry name" value="PKS_dehydratase_sf"/>
</dbReference>
<name>A0A0M9ES56_FUSLA</name>
<dbReference type="GO" id="GO:0004312">
    <property type="term" value="F:fatty acid synthase activity"/>
    <property type="evidence" value="ECO:0007669"/>
    <property type="project" value="TreeGrafter"/>
</dbReference>
<dbReference type="InterPro" id="IPR020841">
    <property type="entry name" value="PKS_Beta-ketoAc_synthase_dom"/>
</dbReference>
<evidence type="ECO:0000256" key="3">
    <source>
        <dbReference type="ARBA" id="ARBA00022553"/>
    </source>
</evidence>
<dbReference type="InterPro" id="IPR036291">
    <property type="entry name" value="NAD(P)-bd_dom_sf"/>
</dbReference>
<dbReference type="CDD" id="cd00833">
    <property type="entry name" value="PKS"/>
    <property type="match status" value="1"/>
</dbReference>
<feature type="domain" description="PKS/mFAS DH" evidence="12">
    <location>
        <begin position="978"/>
        <end position="1280"/>
    </location>
</feature>
<evidence type="ECO:0000259" key="11">
    <source>
        <dbReference type="PROSITE" id="PS52004"/>
    </source>
</evidence>
<dbReference type="PROSITE" id="PS52004">
    <property type="entry name" value="KS3_2"/>
    <property type="match status" value="1"/>
</dbReference>
<dbReference type="PANTHER" id="PTHR43775">
    <property type="entry name" value="FATTY ACID SYNTHASE"/>
    <property type="match status" value="1"/>
</dbReference>
<dbReference type="SMART" id="SM00827">
    <property type="entry name" value="PKS_AT"/>
    <property type="match status" value="1"/>
</dbReference>
<dbReference type="InterPro" id="IPR013217">
    <property type="entry name" value="Methyltransf_12"/>
</dbReference>
<dbReference type="InterPro" id="IPR050091">
    <property type="entry name" value="PKS_NRPS_Biosynth_Enz"/>
</dbReference>
<proteinExistence type="predicted"/>
<keyword evidence="5" id="KW-0560">Oxidoreductase</keyword>
<feature type="compositionally biased region" description="Polar residues" evidence="9">
    <location>
        <begin position="272"/>
        <end position="281"/>
    </location>
</feature>
<evidence type="ECO:0000256" key="8">
    <source>
        <dbReference type="PROSITE-ProRule" id="PRU01363"/>
    </source>
</evidence>
<reference evidence="13 14" key="1">
    <citation type="submission" date="2015-04" db="EMBL/GenBank/DDBJ databases">
        <title>The draft genome sequence of Fusarium langsethiae, a T-2/HT-2 mycotoxin producer.</title>
        <authorList>
            <person name="Lysoe E."/>
            <person name="Divon H.H."/>
            <person name="Terzi V."/>
            <person name="Orru L."/>
            <person name="Lamontanara A."/>
            <person name="Kolseth A.-K."/>
            <person name="Frandsen R.J."/>
            <person name="Nielsen K."/>
            <person name="Thrane U."/>
        </authorList>
    </citation>
    <scope>NUCLEOTIDE SEQUENCE [LARGE SCALE GENOMIC DNA]</scope>
    <source>
        <strain evidence="13 14">Fl201059</strain>
    </source>
</reference>
<keyword evidence="4" id="KW-0808">Transferase</keyword>
<dbReference type="PROSITE" id="PS52019">
    <property type="entry name" value="PKS_MFAS_DH"/>
    <property type="match status" value="1"/>
</dbReference>
<dbReference type="Pfam" id="PF08240">
    <property type="entry name" value="ADH_N"/>
    <property type="match status" value="1"/>
</dbReference>
<sequence length="2640" mass="288668">MPPQIQPWREPIAIVSMACRLPGGIDKPLDLWDHVRAGRSSATPIPKDRFNTENFLSMDPNKKGEQAFRGAHFVKGDIKQFDHKFFGISKDTATAMDPQQKQLLEVVYECLESANISMETISKSKIGCYCAMFVSDYHDMLMQDPEYLPTFIAIGTTRTMLANRISHALDLGGPSVTIDTACSGSLVALHLACQALQAGECDGAVIGASNLFLSPDYALSLTRLGAIAADGQCKTFDAGANGYGRGEGTNAVYIKRLSDAIRDGDNIRSIIRGTSSNSSGATPAITEPSGRAQRDTILQAYAQAGIDNFSETGYFECHGTGTPVGDCIELGAVGEVFSASHNSGDALWVGSTKPNVGHSEAASGLSSLIKVVLALEKAEIPPNTNYKTPNPKSMVINACYILLVLADQFYPVDFDGWRVRVPTSAHPWPSKSIRRASVNSLGIGGSTAHAVVEFYEPPKITNGSVHGINGTNGLNGTNGVNGAHSVAITNDANGHHEENKSNKPFFLAFVSGASQDSRDTNTNNLLEFLKTHEECHELTGPLITALNARSQIHIRPWRSFAVAQTVGDLIQQLEGKALKSNQAPVGGNEPDLLFTFTGQGATWSQMGKRLLETFPVARNTLHQLDDVIRELSSSEKSAWSLTAKLTAELTTDEINLPSIAHPLSLAVQIALVNLLSSWGVLPDGVVGHSGGETAAAYACGALTAKEAITVAYYRGIACENAPPGSMLAVRSDPKAKELQDALERNDVQIACFNGPQNLTLAGPTEGIKNVAAELNSHGIVSRAVAVTRAYHTRSMKVVVDNYVARLRSVIHPKAGCVPMYSSVNGRQLEGTEVGADYWGANLVSPVLYTDAVTLAMTQADRKFRLCVEIGPHSLLSRPTSEIVKSLDDAPQLPYFSTMLRNVDSNQQLMRLAGDLVLNGKRLDLDQVNKASLFKGGKPARLPNHIQDNLPAYAWDYSSTPWTEPRNSSDWRFRKSPRHEILGTRCRGANPSAPTWRNRVSVEDAPWLVDHQVNGIVTLSFTTGIAMVVEAMMQLQEESKEIDWANYSFELEDFVFSNSIILPDENAIELFLTLIPRNDNARSDGTWYDFTISSLRGDVDICHCHGKAAALKSDEDASSQSRTSWHHMPLEVPLKSYYKTLERVGYGYGPKFQLLSEVRVRPGLSACAAKIDMSSTGQSPVRGQRYLLHPAMMDAALQTPALANRSGYFQEIDTLLLPSRMKKISIRMPTDKTDIAFCATNTTPVGFTRIEGAVQCYDALSKPFFVVEGLQMDRATGEDQTTLPWLRLNWKPDIGDISHNGPSTNSIQIRSLPAEKKLVNLEDLVKELIPLIVENGIEKGENLAPHLQSYHAWLLEQAELHKAKLVARHKQNGFATAQDAIMNVVANSGISQTVDASIVSQLAINMAKIFSGEVEALAVWLENDLLYRFYEESIFTTSMNQKLRSVAELLAHKNPNMKVLEIGAGTGGATTELLHGFSKAGGPNAYQSFTFTDISAGFFDKAKKKFFAWDRMDYKTLDIEKDISEQGFGSEKYDLVVAANVLHATADLPFAMKNIRSLLRDDGYLLVGELSEDLTSANFLWGPLTGWWLRPRSPGRSGPGLSMDEWRDELTADFDNVVEIEARRDKTATDQISSTIVMTARAKPVDYTPPEPLSEQRVHIAGVGPDSSARNQIEHRLSNRGMTTTSSSLEDLASREWSGEWLVIMDESEGSFLASLDSQQLEAMKSWLTKPIKCIWVTQKVYLDPQNTTGGLVTGFARTLRGENSQLELYTLDLSSQGIDAANIICHVLERAHYSHGDPISRLDYEVAEKDGQLWTCRLVKDSGLEDAFGPARKMEAPVSQLVQTPHRLVVGEPGILDSLAMAQSDGHSVVPDGHILVEVKAVGLDGRDGRIAQGSLPALEFGRECSGVVKSCAADVTSLRPGDRVAVIGQGTFTTQYLAPSGCCSKIPDWLSFEDAAAIPAAFVTALYALTTPARITIGQKILVANATSAQGIALIKTAKALKLDVHATFSEGDKSLLTKHGVCPSSIFSVPTNARRLNASRTTNGQTYKLVLNTQSGQYASFSHLVANRGTYVEIGSGETHEDESVLRPNKNVMFASIDLADAYYENHEDLGELLDQVMTMVESRILNVDLSASVSKLHSLQSAFSALSEGGSQKQVVSLANIDDGHMIKTRSKTSSFDPRKTYIITGGLGGLGRAIAVWMASYGARNLILATSSVARACQSSDLLQQLSSYGCHARVEDRFFEDITLEDFDAVFGPKVNGTLNLHHCLQGHKLDFFVMLSSGCGVLGNEGQSNYSASSTFLDTFARYRQSLGLPASSIDLGFVEDVGNISERPEIQASLLSRGLRPITVRDVLRVVEGAIATGCPKQVNTTKDSDLRDTDIPGAQSPVEPPTECQPRKMVTFNLSWLRSSFDDDSYADLTLISSAKQYSAHRVIVCSQSSVIAKKFQSQFQSTKQDPSCDSYGVTSRYCFDFSQDDPQAVDCLIQYFYCQDYQSSSSSTAMEDTKPDETEDAISSTVLEQSSIDDSYPIFHVRVYALAEFYDVPALKELALEKFNRVIQDNSQPDRFLDGVEEAYESTIQEDKGLRDAIVNFFYTHPDLVNEERVQEILQKTNSLTYDLLMHWNKSQVALKKPKPLWR</sequence>
<evidence type="ECO:0000313" key="14">
    <source>
        <dbReference type="Proteomes" id="UP000037904"/>
    </source>
</evidence>
<dbReference type="InterPro" id="IPR014043">
    <property type="entry name" value="Acyl_transferase_dom"/>
</dbReference>
<dbReference type="GO" id="GO:0044550">
    <property type="term" value="P:secondary metabolite biosynthetic process"/>
    <property type="evidence" value="ECO:0007669"/>
    <property type="project" value="UniProtKB-ARBA"/>
</dbReference>
<dbReference type="CDD" id="cd05195">
    <property type="entry name" value="enoyl_red"/>
    <property type="match status" value="1"/>
</dbReference>
<feature type="active site" description="Proton acceptor; for dehydratase activity" evidence="8">
    <location>
        <position position="1010"/>
    </location>
</feature>
<dbReference type="InterPro" id="IPR013968">
    <property type="entry name" value="PKS_KR"/>
</dbReference>
<dbReference type="Pfam" id="PF14765">
    <property type="entry name" value="PS-DH"/>
    <property type="match status" value="1"/>
</dbReference>
<dbReference type="InterPro" id="IPR056501">
    <property type="entry name" value="NAD-bd_HRPKS_sdrA"/>
</dbReference>
<evidence type="ECO:0000256" key="7">
    <source>
        <dbReference type="ARBA" id="ARBA00023315"/>
    </source>
</evidence>
<dbReference type="InterPro" id="IPR013154">
    <property type="entry name" value="ADH-like_N"/>
</dbReference>
<dbReference type="SMART" id="SM00822">
    <property type="entry name" value="PKS_KR"/>
    <property type="match status" value="1"/>
</dbReference>
<evidence type="ECO:0000256" key="2">
    <source>
        <dbReference type="ARBA" id="ARBA00022450"/>
    </source>
</evidence>
<gene>
    <name evidence="13" type="ORF">FLAG1_08617</name>
</gene>
<keyword evidence="7" id="KW-0012">Acyltransferase</keyword>
<dbReference type="PANTHER" id="PTHR43775:SF29">
    <property type="entry name" value="ASPERFURANONE POLYKETIDE SYNTHASE AFOG-RELATED"/>
    <property type="match status" value="1"/>
</dbReference>
<dbReference type="SUPFAM" id="SSF51735">
    <property type="entry name" value="NAD(P)-binding Rossmann-fold domains"/>
    <property type="match status" value="2"/>
</dbReference>
<evidence type="ECO:0000256" key="1">
    <source>
        <dbReference type="ARBA" id="ARBA00005179"/>
    </source>
</evidence>
<feature type="domain" description="BTB" evidence="10">
    <location>
        <begin position="2419"/>
        <end position="2498"/>
    </location>
</feature>
<dbReference type="Gene3D" id="3.40.50.150">
    <property type="entry name" value="Vaccinia Virus protein VP39"/>
    <property type="match status" value="1"/>
</dbReference>
<dbReference type="InterPro" id="IPR020843">
    <property type="entry name" value="ER"/>
</dbReference>
<dbReference type="EMBL" id="JXCE01000268">
    <property type="protein sequence ID" value="KPA38552.1"/>
    <property type="molecule type" value="Genomic_DNA"/>
</dbReference>
<dbReference type="Gene3D" id="3.40.366.10">
    <property type="entry name" value="Malonyl-Coenzyme A Acyl Carrier Protein, domain 2"/>
    <property type="match status" value="1"/>
</dbReference>
<organism evidence="13 14">
    <name type="scientific">Fusarium langsethiae</name>
    <dbReference type="NCBI Taxonomy" id="179993"/>
    <lineage>
        <taxon>Eukaryota</taxon>
        <taxon>Fungi</taxon>
        <taxon>Dikarya</taxon>
        <taxon>Ascomycota</taxon>
        <taxon>Pezizomycotina</taxon>
        <taxon>Sordariomycetes</taxon>
        <taxon>Hypocreomycetidae</taxon>
        <taxon>Hypocreales</taxon>
        <taxon>Nectriaceae</taxon>
        <taxon>Fusarium</taxon>
    </lineage>
</organism>
<dbReference type="SUPFAM" id="SSF55048">
    <property type="entry name" value="Probable ACP-binding domain of malonyl-CoA ACP transacylase"/>
    <property type="match status" value="1"/>
</dbReference>
<dbReference type="CDD" id="cd02440">
    <property type="entry name" value="AdoMet_MTases"/>
    <property type="match status" value="1"/>
</dbReference>
<dbReference type="Gene3D" id="3.90.180.10">
    <property type="entry name" value="Medium-chain alcohol dehydrogenases, catalytic domain"/>
    <property type="match status" value="1"/>
</dbReference>
<evidence type="ECO:0000256" key="5">
    <source>
        <dbReference type="ARBA" id="ARBA00023002"/>
    </source>
</evidence>
<dbReference type="CDD" id="cd18186">
    <property type="entry name" value="BTB_POZ_ZBTB_KLHL-like"/>
    <property type="match status" value="1"/>
</dbReference>
<dbReference type="InterPro" id="IPR020807">
    <property type="entry name" value="PKS_DH"/>
</dbReference>
<comment type="pathway">
    <text evidence="1">Secondary metabolite biosynthesis.</text>
</comment>
<feature type="region of interest" description="C-terminal hotdog fold" evidence="8">
    <location>
        <begin position="1128"/>
        <end position="1280"/>
    </location>
</feature>
<keyword evidence="2" id="KW-0596">Phosphopantetheine</keyword>
<dbReference type="Gene3D" id="3.30.710.10">
    <property type="entry name" value="Potassium Channel Kv1.1, Chain A"/>
    <property type="match status" value="1"/>
</dbReference>
<feature type="domain" description="Ketosynthase family 3 (KS3)" evidence="11">
    <location>
        <begin position="9"/>
        <end position="454"/>
    </location>
</feature>
<evidence type="ECO:0000259" key="10">
    <source>
        <dbReference type="PROSITE" id="PS50097"/>
    </source>
</evidence>
<dbReference type="InterPro" id="IPR016035">
    <property type="entry name" value="Acyl_Trfase/lysoPLipase"/>
</dbReference>
<feature type="region of interest" description="N-terminal hotdog fold" evidence="8">
    <location>
        <begin position="978"/>
        <end position="1114"/>
    </location>
</feature>
<dbReference type="InterPro" id="IPR011333">
    <property type="entry name" value="SKP1/BTB/POZ_sf"/>
</dbReference>
<evidence type="ECO:0000256" key="9">
    <source>
        <dbReference type="SAM" id="MobiDB-lite"/>
    </source>
</evidence>
<dbReference type="Proteomes" id="UP000037904">
    <property type="component" value="Unassembled WGS sequence"/>
</dbReference>
<dbReference type="Gene3D" id="3.10.129.110">
    <property type="entry name" value="Polyketide synthase dehydratase"/>
    <property type="match status" value="1"/>
</dbReference>
<dbReference type="InterPro" id="IPR000210">
    <property type="entry name" value="BTB/POZ_dom"/>
</dbReference>
<dbReference type="Gene3D" id="3.40.50.720">
    <property type="entry name" value="NAD(P)-binding Rossmann-like Domain"/>
    <property type="match status" value="4"/>
</dbReference>
<dbReference type="Pfam" id="PF00651">
    <property type="entry name" value="BTB"/>
    <property type="match status" value="1"/>
</dbReference>
<feature type="region of interest" description="Disordered" evidence="9">
    <location>
        <begin position="2369"/>
        <end position="2395"/>
    </location>
</feature>
<protein>
    <submittedName>
        <fullName evidence="13">Polyketide synthase</fullName>
    </submittedName>
</protein>
<keyword evidence="14" id="KW-1185">Reference proteome</keyword>
<feature type="active site" description="Proton donor; for dehydratase activity" evidence="8">
    <location>
        <position position="1193"/>
    </location>
</feature>
<keyword evidence="3" id="KW-0597">Phosphoprotein</keyword>
<dbReference type="Pfam" id="PF00109">
    <property type="entry name" value="ketoacyl-synt"/>
    <property type="match status" value="1"/>
</dbReference>
<comment type="caution">
    <text evidence="13">The sequence shown here is derived from an EMBL/GenBank/DDBJ whole genome shotgun (WGS) entry which is preliminary data.</text>
</comment>
<dbReference type="Gene3D" id="3.40.47.10">
    <property type="match status" value="1"/>
</dbReference>
<dbReference type="InterPro" id="IPR001227">
    <property type="entry name" value="Ac_transferase_dom_sf"/>
</dbReference>
<dbReference type="SUPFAM" id="SSF53335">
    <property type="entry name" value="S-adenosyl-L-methionine-dependent methyltransferases"/>
    <property type="match status" value="1"/>
</dbReference>